<evidence type="ECO:0000313" key="2">
    <source>
        <dbReference type="EMBL" id="KAK5952719.1"/>
    </source>
</evidence>
<accession>A0AAN8ED24</accession>
<feature type="compositionally biased region" description="Low complexity" evidence="1">
    <location>
        <begin position="277"/>
        <end position="291"/>
    </location>
</feature>
<feature type="region of interest" description="Disordered" evidence="1">
    <location>
        <begin position="210"/>
        <end position="291"/>
    </location>
</feature>
<feature type="compositionally biased region" description="Polar residues" evidence="1">
    <location>
        <begin position="230"/>
        <end position="241"/>
    </location>
</feature>
<reference evidence="2 3" key="1">
    <citation type="submission" date="2022-12" db="EMBL/GenBank/DDBJ databases">
        <title>Genomic features and morphological characterization of a novel Knufia sp. strain isolated from spacecraft assembly facility.</title>
        <authorList>
            <person name="Teixeira M."/>
            <person name="Chander A.M."/>
            <person name="Stajich J.E."/>
            <person name="Venkateswaran K."/>
        </authorList>
    </citation>
    <scope>NUCLEOTIDE SEQUENCE [LARGE SCALE GENOMIC DNA]</scope>
    <source>
        <strain evidence="2 3">FJI-L2-BK-P2</strain>
    </source>
</reference>
<evidence type="ECO:0000313" key="3">
    <source>
        <dbReference type="Proteomes" id="UP001316803"/>
    </source>
</evidence>
<dbReference type="EMBL" id="JAKLMC020000014">
    <property type="protein sequence ID" value="KAK5952719.1"/>
    <property type="molecule type" value="Genomic_DNA"/>
</dbReference>
<protein>
    <submittedName>
        <fullName evidence="2">Uncharacterized protein</fullName>
    </submittedName>
</protein>
<sequence>MSRTAVTKPVLPPLQTPRSASFPSEICSTPISACLSAVIKQEAELRTPITPPTAYTDFLKALTPVLASPPPSALNRTMSDDSNVSKDSMTSNPSTSTGSSFSGRSVVDFKSPTSVYPPPTPHGAKSTSRRSTMSNLQRLRIPQQHSPIFSPTTGPSPRTAMSGVQSALYSPFSPTDWSSSRMFESISTPRSACPKPVSVRSVVTRTVTYKRTTPNLDPAPKGKRRKVASGASSVRSTTADASSEDEAEHKMPPPPPLISIKESTPEEEQAATKSEPETIIPSTIPAAAAEA</sequence>
<comment type="caution">
    <text evidence="2">The sequence shown here is derived from an EMBL/GenBank/DDBJ whole genome shotgun (WGS) entry which is preliminary data.</text>
</comment>
<feature type="region of interest" description="Disordered" evidence="1">
    <location>
        <begin position="1"/>
        <end position="23"/>
    </location>
</feature>
<proteinExistence type="predicted"/>
<feature type="compositionally biased region" description="Low complexity" evidence="1">
    <location>
        <begin position="88"/>
        <end position="105"/>
    </location>
</feature>
<organism evidence="2 3">
    <name type="scientific">Knufia fluminis</name>
    <dbReference type="NCBI Taxonomy" id="191047"/>
    <lineage>
        <taxon>Eukaryota</taxon>
        <taxon>Fungi</taxon>
        <taxon>Dikarya</taxon>
        <taxon>Ascomycota</taxon>
        <taxon>Pezizomycotina</taxon>
        <taxon>Eurotiomycetes</taxon>
        <taxon>Chaetothyriomycetidae</taxon>
        <taxon>Chaetothyriales</taxon>
        <taxon>Trichomeriaceae</taxon>
        <taxon>Knufia</taxon>
    </lineage>
</organism>
<feature type="compositionally biased region" description="Polar residues" evidence="1">
    <location>
        <begin position="125"/>
        <end position="156"/>
    </location>
</feature>
<keyword evidence="3" id="KW-1185">Reference proteome</keyword>
<dbReference type="PANTHER" id="PTHR42053:SF1">
    <property type="match status" value="1"/>
</dbReference>
<dbReference type="PANTHER" id="PTHR42053">
    <property type="match status" value="1"/>
</dbReference>
<feature type="compositionally biased region" description="Polar residues" evidence="1">
    <location>
        <begin position="74"/>
        <end position="87"/>
    </location>
</feature>
<dbReference type="AlphaFoldDB" id="A0AAN8ED24"/>
<name>A0AAN8ED24_9EURO</name>
<gene>
    <name evidence="2" type="ORF">OHC33_006311</name>
</gene>
<feature type="region of interest" description="Disordered" evidence="1">
    <location>
        <begin position="67"/>
        <end position="162"/>
    </location>
</feature>
<dbReference type="Proteomes" id="UP001316803">
    <property type="component" value="Unassembled WGS sequence"/>
</dbReference>
<evidence type="ECO:0000256" key="1">
    <source>
        <dbReference type="SAM" id="MobiDB-lite"/>
    </source>
</evidence>